<sequence length="214" mass="24014">MGQKDKFGGLKFQYNSSPPGEAEEIMNAVLSGLVKTEHSHHHHHHTVPHSSERVPCSTTTMMDVSHNYVHQSSRYPPYSPYQAQYYYPQSQSVSPTYYPQHPPFSSNYQSTLSSHTLPSIPSTVYQVQGGSPPDIDGISDEQLDKTLKDLGLLEPSRPKVAGTTPPSHINVHHQRHHLQPSSSCPSHSMCKDNLPYVNNQLDYSNLTPPYGRRE</sequence>
<organism evidence="2 3">
    <name type="scientific">Lottia gigantea</name>
    <name type="common">Giant owl limpet</name>
    <dbReference type="NCBI Taxonomy" id="225164"/>
    <lineage>
        <taxon>Eukaryota</taxon>
        <taxon>Metazoa</taxon>
        <taxon>Spiralia</taxon>
        <taxon>Lophotrochozoa</taxon>
        <taxon>Mollusca</taxon>
        <taxon>Gastropoda</taxon>
        <taxon>Patellogastropoda</taxon>
        <taxon>Lottioidea</taxon>
        <taxon>Lottiidae</taxon>
        <taxon>Lottia</taxon>
    </lineage>
</organism>
<feature type="compositionally biased region" description="Basic residues" evidence="1">
    <location>
        <begin position="38"/>
        <end position="47"/>
    </location>
</feature>
<dbReference type="HOGENOM" id="CLU_1290286_0_0_1"/>
<dbReference type="EMBL" id="KB202199">
    <property type="protein sequence ID" value="ESO91770.1"/>
    <property type="molecule type" value="Genomic_DNA"/>
</dbReference>
<reference evidence="2 3" key="1">
    <citation type="journal article" date="2013" name="Nature">
        <title>Insights into bilaterian evolution from three spiralian genomes.</title>
        <authorList>
            <person name="Simakov O."/>
            <person name="Marletaz F."/>
            <person name="Cho S.J."/>
            <person name="Edsinger-Gonzales E."/>
            <person name="Havlak P."/>
            <person name="Hellsten U."/>
            <person name="Kuo D.H."/>
            <person name="Larsson T."/>
            <person name="Lv J."/>
            <person name="Arendt D."/>
            <person name="Savage R."/>
            <person name="Osoegawa K."/>
            <person name="de Jong P."/>
            <person name="Grimwood J."/>
            <person name="Chapman J.A."/>
            <person name="Shapiro H."/>
            <person name="Aerts A."/>
            <person name="Otillar R.P."/>
            <person name="Terry A.Y."/>
            <person name="Boore J.L."/>
            <person name="Grigoriev I.V."/>
            <person name="Lindberg D.R."/>
            <person name="Seaver E.C."/>
            <person name="Weisblat D.A."/>
            <person name="Putnam N.H."/>
            <person name="Rokhsar D.S."/>
        </authorList>
    </citation>
    <scope>NUCLEOTIDE SEQUENCE [LARGE SCALE GENOMIC DNA]</scope>
</reference>
<dbReference type="GeneID" id="20239263"/>
<dbReference type="KEGG" id="lgi:LOTGIDRAFT_163128"/>
<gene>
    <name evidence="2" type="ORF">LOTGIDRAFT_163128</name>
</gene>
<evidence type="ECO:0000313" key="2">
    <source>
        <dbReference type="EMBL" id="ESO91770.1"/>
    </source>
</evidence>
<name>V4A9L7_LOTGI</name>
<keyword evidence="3" id="KW-1185">Reference proteome</keyword>
<feature type="region of interest" description="Disordered" evidence="1">
    <location>
        <begin position="36"/>
        <end position="55"/>
    </location>
</feature>
<dbReference type="RefSeq" id="XP_009057442.1">
    <property type="nucleotide sequence ID" value="XM_009059194.1"/>
</dbReference>
<dbReference type="CTD" id="20239263"/>
<dbReference type="AlphaFoldDB" id="V4A9L7"/>
<protein>
    <submittedName>
        <fullName evidence="2">Uncharacterized protein</fullName>
    </submittedName>
</protein>
<evidence type="ECO:0000256" key="1">
    <source>
        <dbReference type="SAM" id="MobiDB-lite"/>
    </source>
</evidence>
<dbReference type="Proteomes" id="UP000030746">
    <property type="component" value="Unassembled WGS sequence"/>
</dbReference>
<proteinExistence type="predicted"/>
<accession>V4A9L7</accession>
<evidence type="ECO:0000313" key="3">
    <source>
        <dbReference type="Proteomes" id="UP000030746"/>
    </source>
</evidence>